<dbReference type="EMBL" id="JACBYE010000012">
    <property type="protein sequence ID" value="NYS93284.1"/>
    <property type="molecule type" value="Genomic_DNA"/>
</dbReference>
<dbReference type="RefSeq" id="WP_179912974.1">
    <property type="nucleotide sequence ID" value="NZ_JACBYE010000012.1"/>
</dbReference>
<dbReference type="Proteomes" id="UP000561011">
    <property type="component" value="Unassembled WGS sequence"/>
</dbReference>
<keyword evidence="3" id="KW-1185">Reference proteome</keyword>
<evidence type="ECO:0000313" key="3">
    <source>
        <dbReference type="Proteomes" id="UP000561011"/>
    </source>
</evidence>
<name>A0A853EU66_9MICO</name>
<feature type="region of interest" description="Disordered" evidence="1">
    <location>
        <begin position="1"/>
        <end position="20"/>
    </location>
</feature>
<organism evidence="2 3">
    <name type="scientific">Sanguibacter inulinus</name>
    <dbReference type="NCBI Taxonomy" id="60922"/>
    <lineage>
        <taxon>Bacteria</taxon>
        <taxon>Bacillati</taxon>
        <taxon>Actinomycetota</taxon>
        <taxon>Actinomycetes</taxon>
        <taxon>Micrococcales</taxon>
        <taxon>Sanguibacteraceae</taxon>
        <taxon>Sanguibacter</taxon>
    </lineage>
</organism>
<evidence type="ECO:0000256" key="1">
    <source>
        <dbReference type="SAM" id="MobiDB-lite"/>
    </source>
</evidence>
<protein>
    <submittedName>
        <fullName evidence="2">Uncharacterized protein</fullName>
    </submittedName>
</protein>
<accession>A0A853EU66</accession>
<comment type="caution">
    <text evidence="2">The sequence shown here is derived from an EMBL/GenBank/DDBJ whole genome shotgun (WGS) entry which is preliminary data.</text>
</comment>
<gene>
    <name evidence="2" type="ORF">HZZ10_07045</name>
</gene>
<sequence>MIHLEAPTHRIPADKTDRDDEAGALLTANGATYEEARDALYDQVPEGYRLTWIRRVS</sequence>
<reference evidence="2 3" key="1">
    <citation type="submission" date="2020-07" db="EMBL/GenBank/DDBJ databases">
        <title>MOT database genomes.</title>
        <authorList>
            <person name="Joseph S."/>
            <person name="Aduse-Opoku J."/>
            <person name="Hashim A."/>
            <person name="Wade W."/>
            <person name="Curtis M."/>
        </authorList>
    </citation>
    <scope>NUCLEOTIDE SEQUENCE [LARGE SCALE GENOMIC DNA]</scope>
    <source>
        <strain evidence="2 3">DSM 100099</strain>
    </source>
</reference>
<feature type="compositionally biased region" description="Basic and acidic residues" evidence="1">
    <location>
        <begin position="1"/>
        <end position="18"/>
    </location>
</feature>
<evidence type="ECO:0000313" key="2">
    <source>
        <dbReference type="EMBL" id="NYS93284.1"/>
    </source>
</evidence>
<dbReference type="AlphaFoldDB" id="A0A853EU66"/>
<proteinExistence type="predicted"/>